<reference evidence="1 2" key="2">
    <citation type="journal article" date="2021" name="Genomics">
        <title>High-quality reference genome for Clonorchis sinensis.</title>
        <authorList>
            <person name="Young N.D."/>
            <person name="Stroehlein A.J."/>
            <person name="Kinkar L."/>
            <person name="Wang T."/>
            <person name="Sohn W.M."/>
            <person name="Chang B.C.H."/>
            <person name="Kaur P."/>
            <person name="Weisz D."/>
            <person name="Dudchenko O."/>
            <person name="Aiden E.L."/>
            <person name="Korhonen P.K."/>
            <person name="Gasser R.B."/>
        </authorList>
    </citation>
    <scope>NUCLEOTIDE SEQUENCE [LARGE SCALE GENOMIC DNA]</scope>
    <source>
        <strain evidence="1">Cs-k2</strain>
    </source>
</reference>
<dbReference type="OrthoDB" id="6152580at2759"/>
<protein>
    <submittedName>
        <fullName evidence="1">Uncharacterized protein</fullName>
    </submittedName>
</protein>
<sequence>MLGASRHRTTKNSQSQPKGNGYRESRKTVRKAKSERMIATCPGACENSTIEPNLTTVERKIRPPLISLYRGEVATRSKSHGDLNPDNPKTKNQSGCLFQTHKNTRDQPPYYIIHPEWLSEIPTIRRLGLSPRPTPLPTASTVNQEENSQSVWELKSRMEYNNGNLHSRCKSAPANRPRNPITWDS</sequence>
<gene>
    <name evidence="1" type="ORF">CSKR_102334</name>
</gene>
<name>A0A8T1MXR9_CLOSI</name>
<proteinExistence type="predicted"/>
<dbReference type="EMBL" id="NIRI02000010">
    <property type="protein sequence ID" value="KAG5453708.1"/>
    <property type="molecule type" value="Genomic_DNA"/>
</dbReference>
<keyword evidence="2" id="KW-1185">Reference proteome</keyword>
<evidence type="ECO:0000313" key="1">
    <source>
        <dbReference type="EMBL" id="KAG5453708.1"/>
    </source>
</evidence>
<comment type="caution">
    <text evidence="1">The sequence shown here is derived from an EMBL/GenBank/DDBJ whole genome shotgun (WGS) entry which is preliminary data.</text>
</comment>
<evidence type="ECO:0000313" key="2">
    <source>
        <dbReference type="Proteomes" id="UP000286415"/>
    </source>
</evidence>
<accession>A0A8T1MXR9</accession>
<dbReference type="Proteomes" id="UP000286415">
    <property type="component" value="Unassembled WGS sequence"/>
</dbReference>
<reference evidence="1 2" key="1">
    <citation type="journal article" date="2018" name="Biotechnol. Adv.">
        <title>Improved genomic resources and new bioinformatic workflow for the carcinogenic parasite Clonorchis sinensis: Biotechnological implications.</title>
        <authorList>
            <person name="Wang D."/>
            <person name="Korhonen P.K."/>
            <person name="Gasser R.B."/>
            <person name="Young N.D."/>
        </authorList>
    </citation>
    <scope>NUCLEOTIDE SEQUENCE [LARGE SCALE GENOMIC DNA]</scope>
    <source>
        <strain evidence="1">Cs-k2</strain>
    </source>
</reference>
<organism evidence="1 2">
    <name type="scientific">Clonorchis sinensis</name>
    <name type="common">Chinese liver fluke</name>
    <dbReference type="NCBI Taxonomy" id="79923"/>
    <lineage>
        <taxon>Eukaryota</taxon>
        <taxon>Metazoa</taxon>
        <taxon>Spiralia</taxon>
        <taxon>Lophotrochozoa</taxon>
        <taxon>Platyhelminthes</taxon>
        <taxon>Trematoda</taxon>
        <taxon>Digenea</taxon>
        <taxon>Opisthorchiida</taxon>
        <taxon>Opisthorchiata</taxon>
        <taxon>Opisthorchiidae</taxon>
        <taxon>Clonorchis</taxon>
    </lineage>
</organism>